<accession>A0A9P0G3T4</accession>
<keyword evidence="10" id="KW-1185">Reference proteome</keyword>
<dbReference type="GO" id="GO:0006508">
    <property type="term" value="P:proteolysis"/>
    <property type="evidence" value="ECO:0007669"/>
    <property type="project" value="UniProtKB-KW"/>
</dbReference>
<dbReference type="EMBL" id="OU963871">
    <property type="protein sequence ID" value="CAH0763096.1"/>
    <property type="molecule type" value="Genomic_DNA"/>
</dbReference>
<keyword evidence="7" id="KW-0472">Membrane</keyword>
<evidence type="ECO:0000256" key="4">
    <source>
        <dbReference type="ARBA" id="ARBA00022801"/>
    </source>
</evidence>
<keyword evidence="2" id="KW-0645">Protease</keyword>
<dbReference type="InterPro" id="IPR025660">
    <property type="entry name" value="Pept_his_AS"/>
</dbReference>
<dbReference type="PROSITE" id="PS00139">
    <property type="entry name" value="THIOL_PROTEASE_CYS"/>
    <property type="match status" value="1"/>
</dbReference>
<organism evidence="9 10">
    <name type="scientific">Bemisia tabaci</name>
    <name type="common">Sweetpotato whitefly</name>
    <name type="synonym">Aleurodes tabaci</name>
    <dbReference type="NCBI Taxonomy" id="7038"/>
    <lineage>
        <taxon>Eukaryota</taxon>
        <taxon>Metazoa</taxon>
        <taxon>Ecdysozoa</taxon>
        <taxon>Arthropoda</taxon>
        <taxon>Hexapoda</taxon>
        <taxon>Insecta</taxon>
        <taxon>Pterygota</taxon>
        <taxon>Neoptera</taxon>
        <taxon>Paraneoptera</taxon>
        <taxon>Hemiptera</taxon>
        <taxon>Sternorrhyncha</taxon>
        <taxon>Aleyrodoidea</taxon>
        <taxon>Aleyrodidae</taxon>
        <taxon>Aleyrodinae</taxon>
        <taxon>Bemisia</taxon>
    </lineage>
</organism>
<dbReference type="InterPro" id="IPR013128">
    <property type="entry name" value="Peptidase_C1A"/>
</dbReference>
<dbReference type="InterPro" id="IPR000169">
    <property type="entry name" value="Pept_cys_AS"/>
</dbReference>
<dbReference type="PROSITE" id="PS00639">
    <property type="entry name" value="THIOL_PROTEASE_HIS"/>
    <property type="match status" value="1"/>
</dbReference>
<evidence type="ECO:0000259" key="8">
    <source>
        <dbReference type="SMART" id="SM00645"/>
    </source>
</evidence>
<evidence type="ECO:0000256" key="6">
    <source>
        <dbReference type="ARBA" id="ARBA00023157"/>
    </source>
</evidence>
<dbReference type="Gene3D" id="3.90.70.10">
    <property type="entry name" value="Cysteine proteinases"/>
    <property type="match status" value="1"/>
</dbReference>
<evidence type="ECO:0000313" key="9">
    <source>
        <dbReference type="EMBL" id="CAH0763096.1"/>
    </source>
</evidence>
<evidence type="ECO:0000256" key="7">
    <source>
        <dbReference type="SAM" id="Phobius"/>
    </source>
</evidence>
<dbReference type="CDD" id="cd02620">
    <property type="entry name" value="Peptidase_C1A_CathepsinB"/>
    <property type="match status" value="1"/>
</dbReference>
<dbReference type="Pfam" id="PF00112">
    <property type="entry name" value="Peptidase_C1"/>
    <property type="match status" value="1"/>
</dbReference>
<keyword evidence="3" id="KW-0732">Signal</keyword>
<dbReference type="InterPro" id="IPR000668">
    <property type="entry name" value="Peptidase_C1A_C"/>
</dbReference>
<protein>
    <recommendedName>
        <fullName evidence="8">Peptidase C1A papain C-terminal domain-containing protein</fullName>
    </recommendedName>
</protein>
<evidence type="ECO:0000313" key="10">
    <source>
        <dbReference type="Proteomes" id="UP001152759"/>
    </source>
</evidence>
<dbReference type="InterPro" id="IPR038765">
    <property type="entry name" value="Papain-like_cys_pep_sf"/>
</dbReference>
<dbReference type="Pfam" id="PF08127">
    <property type="entry name" value="Propeptide_C1"/>
    <property type="match status" value="1"/>
</dbReference>
<sequence length="372" mass="42029">MRSSRYEINNAVFKFVNYLRLLWEAFCFCGALNLLPALARDIFSGDSETFNLKNQDAMIEYINRVQTSWTAGRNFPDDTDPDYLKRLVSAWRPERDEQANGTVSDDLEEEFHVTYSGADPPAEFDARKKWTNCPSLSHIYDQGNCGGCWAVSSASVITDRICISSDGKFKDMISAWEILSCCDEDKCRGCDGGLEKIAFKYYKKHGVVTGGEFGTNQGCMPYQIKPCTHHMGRDGRYKDCDSYNETVVPSCKTECPNKSYQTPYAKDRHFGKRAYQVKAADLKKELFEFGPVTMSFEVFADFPLYKSGIYHHVTGKSVGWHAVRVIGYGPGYYLATNSWNSEWGDNGLVKFKSGTNECSNEEDGFQTASPKE</sequence>
<dbReference type="SMART" id="SM00645">
    <property type="entry name" value="Pept_C1"/>
    <property type="match status" value="1"/>
</dbReference>
<feature type="domain" description="Peptidase C1A papain C-terminal" evidence="8">
    <location>
        <begin position="120"/>
        <end position="368"/>
    </location>
</feature>
<keyword evidence="7" id="KW-0812">Transmembrane</keyword>
<comment type="similarity">
    <text evidence="1">Belongs to the peptidase C1 family.</text>
</comment>
<name>A0A9P0G3T4_BEMTA</name>
<evidence type="ECO:0000256" key="2">
    <source>
        <dbReference type="ARBA" id="ARBA00022670"/>
    </source>
</evidence>
<reference evidence="9" key="1">
    <citation type="submission" date="2021-12" db="EMBL/GenBank/DDBJ databases">
        <authorList>
            <person name="King R."/>
        </authorList>
    </citation>
    <scope>NUCLEOTIDE SEQUENCE</scope>
</reference>
<gene>
    <name evidence="9" type="ORF">BEMITA_LOCUS3145</name>
</gene>
<evidence type="ECO:0000256" key="3">
    <source>
        <dbReference type="ARBA" id="ARBA00022729"/>
    </source>
</evidence>
<keyword evidence="5" id="KW-0788">Thiol protease</keyword>
<dbReference type="Proteomes" id="UP001152759">
    <property type="component" value="Chromosome 10"/>
</dbReference>
<dbReference type="SUPFAM" id="SSF54001">
    <property type="entry name" value="Cysteine proteinases"/>
    <property type="match status" value="1"/>
</dbReference>
<dbReference type="PANTHER" id="PTHR12411">
    <property type="entry name" value="CYSTEINE PROTEASE FAMILY C1-RELATED"/>
    <property type="match status" value="1"/>
</dbReference>
<evidence type="ECO:0000256" key="5">
    <source>
        <dbReference type="ARBA" id="ARBA00022807"/>
    </source>
</evidence>
<dbReference type="PRINTS" id="PR00705">
    <property type="entry name" value="PAPAIN"/>
</dbReference>
<dbReference type="InterPro" id="IPR012599">
    <property type="entry name" value="Propeptide_C1A"/>
</dbReference>
<dbReference type="AlphaFoldDB" id="A0A9P0G3T4"/>
<keyword evidence="7" id="KW-1133">Transmembrane helix</keyword>
<dbReference type="GO" id="GO:0004197">
    <property type="term" value="F:cysteine-type endopeptidase activity"/>
    <property type="evidence" value="ECO:0007669"/>
    <property type="project" value="InterPro"/>
</dbReference>
<keyword evidence="6" id="KW-1015">Disulfide bond</keyword>
<evidence type="ECO:0000256" key="1">
    <source>
        <dbReference type="ARBA" id="ARBA00008455"/>
    </source>
</evidence>
<keyword evidence="4" id="KW-0378">Hydrolase</keyword>
<feature type="transmembrane region" description="Helical" evidence="7">
    <location>
        <begin position="21"/>
        <end position="39"/>
    </location>
</feature>
<proteinExistence type="inferred from homology"/>